<evidence type="ECO:0000259" key="2">
    <source>
        <dbReference type="PROSITE" id="PS00028"/>
    </source>
</evidence>
<dbReference type="InParanoid" id="A0A166MAA7"/>
<dbReference type="PROSITE" id="PS00028">
    <property type="entry name" value="ZINC_FINGER_C2H2_1"/>
    <property type="match status" value="1"/>
</dbReference>
<gene>
    <name evidence="3" type="ORF">EXIGLDRAFT_784778</name>
</gene>
<feature type="domain" description="C2H2-type" evidence="2">
    <location>
        <begin position="101"/>
        <end position="123"/>
    </location>
</feature>
<organism evidence="3 4">
    <name type="scientific">Exidia glandulosa HHB12029</name>
    <dbReference type="NCBI Taxonomy" id="1314781"/>
    <lineage>
        <taxon>Eukaryota</taxon>
        <taxon>Fungi</taxon>
        <taxon>Dikarya</taxon>
        <taxon>Basidiomycota</taxon>
        <taxon>Agaricomycotina</taxon>
        <taxon>Agaricomycetes</taxon>
        <taxon>Auriculariales</taxon>
        <taxon>Exidiaceae</taxon>
        <taxon>Exidia</taxon>
    </lineage>
</organism>
<name>A0A166MAA7_EXIGL</name>
<keyword evidence="4" id="KW-1185">Reference proteome</keyword>
<evidence type="ECO:0000313" key="4">
    <source>
        <dbReference type="Proteomes" id="UP000077266"/>
    </source>
</evidence>
<evidence type="ECO:0000256" key="1">
    <source>
        <dbReference type="SAM" id="MobiDB-lite"/>
    </source>
</evidence>
<sequence>MYEPQPPNPSQSSFEWDTQDEAQVRALETRNSPPIAVESPAPIPTLRQHTPPRAQPPPPKRPRVVNPSAVSPVSATDQLIDAPGPAGYGLIVNAFYRLLICHECGWALQPEPASVIHHCRSIHNISSPPSPATVNAWFDQYDILREHRDFANESPAISGIPLTDGARCMEDGCTFASGTLKFVRYTHSTSHGLRRPAAAAVCKVQQPYRGRAHAYFVPATDTLPDSSPAQEIAEGVVARLINMQHDSLRQADRDAQVGSTLKSTNPWIMQSGINEFARDWPADRARYLQSLTVLPRADDPLSIVRSLVDEHWDALIYSVRRSRDTMLLQHIASDV</sequence>
<protein>
    <recommendedName>
        <fullName evidence="2">C2H2-type domain-containing protein</fullName>
    </recommendedName>
</protein>
<dbReference type="Proteomes" id="UP000077266">
    <property type="component" value="Unassembled WGS sequence"/>
</dbReference>
<dbReference type="AlphaFoldDB" id="A0A166MAA7"/>
<dbReference type="Pfam" id="PF12013">
    <property type="entry name" value="OrsD"/>
    <property type="match status" value="1"/>
</dbReference>
<dbReference type="EMBL" id="KV427544">
    <property type="protein sequence ID" value="KZV77810.1"/>
    <property type="molecule type" value="Genomic_DNA"/>
</dbReference>
<reference evidence="3 4" key="1">
    <citation type="journal article" date="2016" name="Mol. Biol. Evol.">
        <title>Comparative Genomics of Early-Diverging Mushroom-Forming Fungi Provides Insights into the Origins of Lignocellulose Decay Capabilities.</title>
        <authorList>
            <person name="Nagy L.G."/>
            <person name="Riley R."/>
            <person name="Tritt A."/>
            <person name="Adam C."/>
            <person name="Daum C."/>
            <person name="Floudas D."/>
            <person name="Sun H."/>
            <person name="Yadav J.S."/>
            <person name="Pangilinan J."/>
            <person name="Larsson K.H."/>
            <person name="Matsuura K."/>
            <person name="Barry K."/>
            <person name="Labutti K."/>
            <person name="Kuo R."/>
            <person name="Ohm R.A."/>
            <person name="Bhattacharya S.S."/>
            <person name="Shirouzu T."/>
            <person name="Yoshinaga Y."/>
            <person name="Martin F.M."/>
            <person name="Grigoriev I.V."/>
            <person name="Hibbett D.S."/>
        </authorList>
    </citation>
    <scope>NUCLEOTIDE SEQUENCE [LARGE SCALE GENOMIC DNA]</scope>
    <source>
        <strain evidence="3 4">HHB12029</strain>
    </source>
</reference>
<accession>A0A166MAA7</accession>
<evidence type="ECO:0000313" key="3">
    <source>
        <dbReference type="EMBL" id="KZV77810.1"/>
    </source>
</evidence>
<dbReference type="OrthoDB" id="416217at2759"/>
<proteinExistence type="predicted"/>
<dbReference type="InterPro" id="IPR013087">
    <property type="entry name" value="Znf_C2H2_type"/>
</dbReference>
<feature type="region of interest" description="Disordered" evidence="1">
    <location>
        <begin position="1"/>
        <end position="70"/>
    </location>
</feature>
<dbReference type="InterPro" id="IPR022698">
    <property type="entry name" value="OrsD"/>
</dbReference>